<gene>
    <name evidence="5" type="ORF">PN457_02795</name>
</gene>
<evidence type="ECO:0000313" key="5">
    <source>
        <dbReference type="EMBL" id="MDB9538603.1"/>
    </source>
</evidence>
<dbReference type="SMART" id="SM00342">
    <property type="entry name" value="HTH_ARAC"/>
    <property type="match status" value="1"/>
</dbReference>
<dbReference type="InterPro" id="IPR009057">
    <property type="entry name" value="Homeodomain-like_sf"/>
</dbReference>
<evidence type="ECO:0000313" key="6">
    <source>
        <dbReference type="Proteomes" id="UP001212499"/>
    </source>
</evidence>
<keyword evidence="6" id="KW-1185">Reference proteome</keyword>
<dbReference type="InterPro" id="IPR020449">
    <property type="entry name" value="Tscrpt_reg_AraC-type_HTH"/>
</dbReference>
<dbReference type="InterPro" id="IPR018060">
    <property type="entry name" value="HTH_AraC"/>
</dbReference>
<comment type="caution">
    <text evidence="5">The sequence shown here is derived from an EMBL/GenBank/DDBJ whole genome shotgun (WGS) entry which is preliminary data.</text>
</comment>
<feature type="domain" description="HTH araC/xylS-type" evidence="4">
    <location>
        <begin position="231"/>
        <end position="329"/>
    </location>
</feature>
<dbReference type="Proteomes" id="UP001212499">
    <property type="component" value="Unassembled WGS sequence"/>
</dbReference>
<organism evidence="5 6">
    <name type="scientific">Anabaenopsis arnoldii</name>
    <dbReference type="NCBI Taxonomy" id="2152938"/>
    <lineage>
        <taxon>Bacteria</taxon>
        <taxon>Bacillati</taxon>
        <taxon>Cyanobacteriota</taxon>
        <taxon>Cyanophyceae</taxon>
        <taxon>Nostocales</taxon>
        <taxon>Nodulariaceae</taxon>
        <taxon>Anabaenopsis</taxon>
    </lineage>
</organism>
<reference evidence="5 6" key="1">
    <citation type="submission" date="2023-01" db="EMBL/GenBank/DDBJ databases">
        <title>Genomes from the Australian National Cyanobacteria Reference Collection.</title>
        <authorList>
            <person name="Willis A."/>
            <person name="Lee E.M.F."/>
        </authorList>
    </citation>
    <scope>NUCLEOTIDE SEQUENCE [LARGE SCALE GENOMIC DNA]</scope>
    <source>
        <strain evidence="5 6">CS-1033</strain>
    </source>
</reference>
<proteinExistence type="predicted"/>
<dbReference type="RefSeq" id="WP_271731201.1">
    <property type="nucleotide sequence ID" value="NZ_JANQDP010000034.1"/>
</dbReference>
<dbReference type="EMBL" id="JAQMUH010000035">
    <property type="protein sequence ID" value="MDB9538603.1"/>
    <property type="molecule type" value="Genomic_DNA"/>
</dbReference>
<dbReference type="SUPFAM" id="SSF46689">
    <property type="entry name" value="Homeodomain-like"/>
    <property type="match status" value="1"/>
</dbReference>
<dbReference type="PANTHER" id="PTHR47893">
    <property type="entry name" value="REGULATORY PROTEIN PCHR"/>
    <property type="match status" value="1"/>
</dbReference>
<protein>
    <submittedName>
        <fullName evidence="5">AraC family transcriptional regulator</fullName>
    </submittedName>
</protein>
<dbReference type="InterPro" id="IPR053142">
    <property type="entry name" value="PchR_regulatory_protein"/>
</dbReference>
<evidence type="ECO:0000256" key="2">
    <source>
        <dbReference type="ARBA" id="ARBA00023125"/>
    </source>
</evidence>
<sequence>MSNIISQTDYNITWQQINENTQYPDESHTGDFINYCPENLGKGYHRQIQLRGIRLLIIDEQFDDDLYIESEDIQPSEYDKIEFGFNLSGSYSQNECGQSFLDWRNQDQMDGRESFVIFGNKRRLKVDIHLKSPDLLKDFIIEHRKKVPNILTDFLENNSKEDFFDSNIITPEMYLPLEQIINCPFQGIIKCIYLESKCLELIALKLEQLAQNHEKPAKKLLLKKDDIERIHAAKIILIRDINHPPTLIQLARQVGLNDYKLKIGFHQVFGTTVFGYLHEQRMELSSQLLIEKRMSIKEIARTVGYANQGSFAAAFRKRFGVNPKYYRLEKPAASINPAPFLRPSCTPPSTSANLCVNLRAPV</sequence>
<accession>A0ABT5APH1</accession>
<dbReference type="PRINTS" id="PR00032">
    <property type="entry name" value="HTHARAC"/>
</dbReference>
<dbReference type="InterPro" id="IPR018062">
    <property type="entry name" value="HTH_AraC-typ_CS"/>
</dbReference>
<keyword evidence="1" id="KW-0805">Transcription regulation</keyword>
<dbReference type="PROSITE" id="PS01124">
    <property type="entry name" value="HTH_ARAC_FAMILY_2"/>
    <property type="match status" value="1"/>
</dbReference>
<evidence type="ECO:0000256" key="3">
    <source>
        <dbReference type="ARBA" id="ARBA00023163"/>
    </source>
</evidence>
<dbReference type="Gene3D" id="1.10.10.60">
    <property type="entry name" value="Homeodomain-like"/>
    <property type="match status" value="2"/>
</dbReference>
<dbReference type="PANTHER" id="PTHR47893:SF1">
    <property type="entry name" value="REGULATORY PROTEIN PCHR"/>
    <property type="match status" value="1"/>
</dbReference>
<dbReference type="Pfam" id="PF12833">
    <property type="entry name" value="HTH_18"/>
    <property type="match status" value="1"/>
</dbReference>
<evidence type="ECO:0000256" key="1">
    <source>
        <dbReference type="ARBA" id="ARBA00023015"/>
    </source>
</evidence>
<keyword evidence="2" id="KW-0238">DNA-binding</keyword>
<keyword evidence="3" id="KW-0804">Transcription</keyword>
<name>A0ABT5APH1_9CYAN</name>
<evidence type="ECO:0000259" key="4">
    <source>
        <dbReference type="PROSITE" id="PS01124"/>
    </source>
</evidence>
<dbReference type="PROSITE" id="PS00041">
    <property type="entry name" value="HTH_ARAC_FAMILY_1"/>
    <property type="match status" value="1"/>
</dbReference>